<sequence length="511" mass="55996">MTAALAPSYTVATSPAPTYEVGYVNGQPMSWQQWVEEEKVPDLQWPQANLIYARMGREDGRVSSVLNAIGLPIRRTTWRIDPAGARDEVTEFVARNLALPIVGESTEDKALPRTKGRFSWVEHIRVALMFLQYGHSFLEQVYRIEDGKLVLHKLAPRPQRTIIKMNVARDGGLDSIVQAQPADSNFDIANVLDGGVRIPIDRLVAYVRDMDPGRWMGNSLLRPAYKHWLLKDELMRIEAAVARRNGMGVPVATAPENADQGTVDAYKNMATEYRGGERSGVGLPNGATFQLLGVQGNLPDIRQAIEYHDKQIALAGLAHFLNLDRGGSYALASVQSDSFTQSTQTIAESIRDTAQAHIVEDLVDLNFGEEEPAPRLVFDEIGSRQDLTAQALKTLIDAGLIRLDRSLEEYTRQQYGLPSKDTPPPGEGQVTVSKPSPEDVAAMVTAAGTLIRSGFDPQDALKAVGLDPIEHLGLLPVTVQKPVDPEGADDELVEDLMEDSDKMNEGDAANG</sequence>
<protein>
    <submittedName>
        <fullName evidence="2">Portal protein</fullName>
    </submittedName>
</protein>
<proteinExistence type="predicted"/>
<keyword evidence="3" id="KW-1185">Reference proteome</keyword>
<dbReference type="EMBL" id="ON191532">
    <property type="protein sequence ID" value="URG17493.1"/>
    <property type="molecule type" value="Genomic_DNA"/>
</dbReference>
<dbReference type="InterPro" id="IPR009279">
    <property type="entry name" value="Portal_Mu"/>
</dbReference>
<organism evidence="2 3">
    <name type="scientific">Rhodococcus phage Mbo4</name>
    <dbReference type="NCBI Taxonomy" id="2936912"/>
    <lineage>
        <taxon>Viruses</taxon>
        <taxon>Duplodnaviria</taxon>
        <taxon>Heunggongvirae</taxon>
        <taxon>Uroviricota</taxon>
        <taxon>Caudoviricetes</taxon>
        <taxon>Mboquatrovirus</taxon>
        <taxon>Mboquatrovirus Mbo4</taxon>
    </lineage>
</organism>
<feature type="region of interest" description="Disordered" evidence="1">
    <location>
        <begin position="478"/>
        <end position="511"/>
    </location>
</feature>
<evidence type="ECO:0000313" key="2">
    <source>
        <dbReference type="EMBL" id="URG17493.1"/>
    </source>
</evidence>
<evidence type="ECO:0000256" key="1">
    <source>
        <dbReference type="SAM" id="MobiDB-lite"/>
    </source>
</evidence>
<feature type="compositionally biased region" description="Acidic residues" evidence="1">
    <location>
        <begin position="486"/>
        <end position="498"/>
    </location>
</feature>
<gene>
    <name evidence="2" type="ORF">Mbo4_003</name>
</gene>
<dbReference type="Pfam" id="PF06074">
    <property type="entry name" value="Portal_Mu"/>
    <property type="match status" value="1"/>
</dbReference>
<accession>A0A9E7IGR1</accession>
<feature type="region of interest" description="Disordered" evidence="1">
    <location>
        <begin position="415"/>
        <end position="435"/>
    </location>
</feature>
<dbReference type="Proteomes" id="UP001057085">
    <property type="component" value="Segment"/>
</dbReference>
<evidence type="ECO:0000313" key="3">
    <source>
        <dbReference type="Proteomes" id="UP001057085"/>
    </source>
</evidence>
<name>A0A9E7IGR1_9CAUD</name>
<reference evidence="2" key="1">
    <citation type="submission" date="2022-04" db="EMBL/GenBank/DDBJ databases">
        <authorList>
            <person name="Hwangbo M."/>
            <person name="Wang B."/>
            <person name="Yang S.-H."/>
            <person name="Gill J.J."/>
            <person name="Chu K.-H."/>
            <person name="Young R."/>
        </authorList>
    </citation>
    <scope>NUCLEOTIDE SEQUENCE</scope>
</reference>